<dbReference type="EnsemblMetazoa" id="XM_022809017">
    <property type="protein sequence ID" value="XP_022664752"/>
    <property type="gene ID" value="LOC111251905"/>
</dbReference>
<dbReference type="RefSeq" id="XP_022664751.1">
    <property type="nucleotide sequence ID" value="XM_022809016.1"/>
</dbReference>
<dbReference type="EnsemblMetazoa" id="XM_022809015">
    <property type="protein sequence ID" value="XP_022664750"/>
    <property type="gene ID" value="LOC111251905"/>
</dbReference>
<sequence>MEEIVYQLRSDRPFVRAAGDKWLAKLCLAVFVVVLVSVNGTSASNYEGWHAWEVVGTDNGWQNAWPVAVMDTSGWNNQGWQKPAPKYKVRTVTQVVKKVPKKVTRTYTTYEDDHDPWISLYVNKRLRRPTIILNGWAKDGKFGLNVNIH</sequence>
<dbReference type="EnsemblMetazoa" id="XM_022809018">
    <property type="protein sequence ID" value="XP_022664753"/>
    <property type="gene ID" value="LOC111251905"/>
</dbReference>
<dbReference type="RefSeq" id="XP_022664752.1">
    <property type="nucleotide sequence ID" value="XM_022809017.1"/>
</dbReference>
<dbReference type="InParanoid" id="A0A7M7MBS4"/>
<evidence type="ECO:0000313" key="1">
    <source>
        <dbReference type="EnsemblMetazoa" id="XP_022664751"/>
    </source>
</evidence>
<keyword evidence="2" id="KW-1185">Reference proteome</keyword>
<dbReference type="Proteomes" id="UP000594260">
    <property type="component" value="Unplaced"/>
</dbReference>
<proteinExistence type="predicted"/>
<dbReference type="OrthoDB" id="10593458at2759"/>
<accession>A0A7M7MBS4</accession>
<dbReference type="AlphaFoldDB" id="A0A7M7MBS4"/>
<dbReference type="KEGG" id="vde:111251905"/>
<dbReference type="EnsemblMetazoa" id="XM_022809016">
    <property type="protein sequence ID" value="XP_022664751"/>
    <property type="gene ID" value="LOC111251905"/>
</dbReference>
<protein>
    <submittedName>
        <fullName evidence="1">Uncharacterized protein</fullName>
    </submittedName>
</protein>
<dbReference type="GeneID" id="111251905"/>
<dbReference type="RefSeq" id="XP_022664753.1">
    <property type="nucleotide sequence ID" value="XM_022809018.1"/>
</dbReference>
<organism evidence="1 2">
    <name type="scientific">Varroa destructor</name>
    <name type="common">Honeybee mite</name>
    <dbReference type="NCBI Taxonomy" id="109461"/>
    <lineage>
        <taxon>Eukaryota</taxon>
        <taxon>Metazoa</taxon>
        <taxon>Ecdysozoa</taxon>
        <taxon>Arthropoda</taxon>
        <taxon>Chelicerata</taxon>
        <taxon>Arachnida</taxon>
        <taxon>Acari</taxon>
        <taxon>Parasitiformes</taxon>
        <taxon>Mesostigmata</taxon>
        <taxon>Gamasina</taxon>
        <taxon>Dermanyssoidea</taxon>
        <taxon>Varroidae</taxon>
        <taxon>Varroa</taxon>
    </lineage>
</organism>
<dbReference type="RefSeq" id="XP_022664750.1">
    <property type="nucleotide sequence ID" value="XM_022809015.1"/>
</dbReference>
<evidence type="ECO:0000313" key="2">
    <source>
        <dbReference type="Proteomes" id="UP000594260"/>
    </source>
</evidence>
<name>A0A7M7MBS4_VARDE</name>
<reference evidence="1" key="1">
    <citation type="submission" date="2021-01" db="UniProtKB">
        <authorList>
            <consortium name="EnsemblMetazoa"/>
        </authorList>
    </citation>
    <scope>IDENTIFICATION</scope>
</reference>